<dbReference type="GO" id="GO:0003700">
    <property type="term" value="F:DNA-binding transcription factor activity"/>
    <property type="evidence" value="ECO:0007669"/>
    <property type="project" value="InterPro"/>
</dbReference>
<evidence type="ECO:0000256" key="3">
    <source>
        <dbReference type="ARBA" id="ARBA00023163"/>
    </source>
</evidence>
<dbReference type="STRING" id="543728.Vapar_2110"/>
<dbReference type="OrthoDB" id="9178898at2"/>
<dbReference type="SUPFAM" id="SSF46689">
    <property type="entry name" value="Homeodomain-like"/>
    <property type="match status" value="1"/>
</dbReference>
<dbReference type="InterPro" id="IPR020449">
    <property type="entry name" value="Tscrpt_reg_AraC-type_HTH"/>
</dbReference>
<evidence type="ECO:0000256" key="1">
    <source>
        <dbReference type="ARBA" id="ARBA00023015"/>
    </source>
</evidence>
<reference evidence="5" key="1">
    <citation type="submission" date="2009-06" db="EMBL/GenBank/DDBJ databases">
        <title>Complete sequence of chromosome 1 of Variovorax paradoxus S110.</title>
        <authorList>
            <consortium name="US DOE Joint Genome Institute"/>
            <person name="Lucas S."/>
            <person name="Copeland A."/>
            <person name="Lapidus A."/>
            <person name="Glavina del Rio T."/>
            <person name="Tice H."/>
            <person name="Bruce D."/>
            <person name="Goodwin L."/>
            <person name="Pitluck S."/>
            <person name="Chertkov O."/>
            <person name="Brettin T."/>
            <person name="Detter J.C."/>
            <person name="Han C."/>
            <person name="Larimer F."/>
            <person name="Land M."/>
            <person name="Hauser L."/>
            <person name="Kyrpides N."/>
            <person name="Ovchinnikova G."/>
            <person name="Orwin P."/>
            <person name="Leadbetter J.R."/>
            <person name="Spain J.C."/>
            <person name="Han J.I."/>
        </authorList>
    </citation>
    <scope>NUCLEOTIDE SEQUENCE</scope>
    <source>
        <strain evidence="5">S110</strain>
    </source>
</reference>
<dbReference type="AlphaFoldDB" id="C5CWJ0"/>
<dbReference type="HOGENOM" id="CLU_049704_2_2_4"/>
<keyword evidence="3" id="KW-0804">Transcription</keyword>
<accession>C5CWJ0</accession>
<dbReference type="Pfam" id="PF14525">
    <property type="entry name" value="AraC_binding_2"/>
    <property type="match status" value="1"/>
</dbReference>
<dbReference type="PANTHER" id="PTHR46796">
    <property type="entry name" value="HTH-TYPE TRANSCRIPTIONAL ACTIVATOR RHAS-RELATED"/>
    <property type="match status" value="1"/>
</dbReference>
<dbReference type="InterPro" id="IPR009057">
    <property type="entry name" value="Homeodomain-like_sf"/>
</dbReference>
<dbReference type="InterPro" id="IPR035418">
    <property type="entry name" value="AraC-bd_2"/>
</dbReference>
<dbReference type="EMBL" id="CP001635">
    <property type="protein sequence ID" value="ACS18745.1"/>
    <property type="molecule type" value="Genomic_DNA"/>
</dbReference>
<evidence type="ECO:0000313" key="5">
    <source>
        <dbReference type="EMBL" id="ACS18745.1"/>
    </source>
</evidence>
<keyword evidence="2" id="KW-0238">DNA-binding</keyword>
<keyword evidence="1" id="KW-0805">Transcription regulation</keyword>
<dbReference type="eggNOG" id="COG2207">
    <property type="taxonomic scope" value="Bacteria"/>
</dbReference>
<organism evidence="5">
    <name type="scientific">Variovorax paradoxus (strain S110)</name>
    <dbReference type="NCBI Taxonomy" id="543728"/>
    <lineage>
        <taxon>Bacteria</taxon>
        <taxon>Pseudomonadati</taxon>
        <taxon>Pseudomonadota</taxon>
        <taxon>Betaproteobacteria</taxon>
        <taxon>Burkholderiales</taxon>
        <taxon>Comamonadaceae</taxon>
        <taxon>Variovorax</taxon>
    </lineage>
</organism>
<feature type="domain" description="HTH araC/xylS-type" evidence="4">
    <location>
        <begin position="205"/>
        <end position="304"/>
    </location>
</feature>
<dbReference type="PROSITE" id="PS01124">
    <property type="entry name" value="HTH_ARAC_FAMILY_2"/>
    <property type="match status" value="1"/>
</dbReference>
<name>C5CWJ0_VARPS</name>
<dbReference type="Pfam" id="PF12833">
    <property type="entry name" value="HTH_18"/>
    <property type="match status" value="1"/>
</dbReference>
<proteinExistence type="predicted"/>
<dbReference type="InterPro" id="IPR050204">
    <property type="entry name" value="AraC_XylS_family_regulators"/>
</dbReference>
<dbReference type="Gene3D" id="1.10.10.60">
    <property type="entry name" value="Homeodomain-like"/>
    <property type="match status" value="1"/>
</dbReference>
<evidence type="ECO:0000256" key="2">
    <source>
        <dbReference type="ARBA" id="ARBA00023125"/>
    </source>
</evidence>
<gene>
    <name evidence="5" type="ordered locus">Vapar_2110</name>
</gene>
<dbReference type="PRINTS" id="PR00032">
    <property type="entry name" value="HTHARAC"/>
</dbReference>
<sequence>MDFAFSTASHDHWHDVVCQYCIPAASQTVHRQNFDAAVTGRSVGALDAVTLVAPEHTWTRDTADIRRGPESSLWLSLMESGVGYVEQNGNSTVQNTGDIVLYDAARPWKYRLNMQTFYTVRIPRDLLTRRSPAAERFVATSLGAGTGFRPVLGSLIKELRENSALASAPAAATHVTTSLLELLACVIDLHAGNGPSQSVTDALYKRACAYVMQHIEDPELSIASVAKSERISLRTLARVFAANGTTPMRYIWQKRLEASYCAMAQGSVRKVSEAAMNYGFSDLSHFSRAFKKAFGVSPQAVMHRQ</sequence>
<dbReference type="InterPro" id="IPR018060">
    <property type="entry name" value="HTH_AraC"/>
</dbReference>
<dbReference type="KEGG" id="vap:Vapar_2110"/>
<dbReference type="PANTHER" id="PTHR46796:SF6">
    <property type="entry name" value="ARAC SUBFAMILY"/>
    <property type="match status" value="1"/>
</dbReference>
<evidence type="ECO:0000259" key="4">
    <source>
        <dbReference type="PROSITE" id="PS01124"/>
    </source>
</evidence>
<protein>
    <submittedName>
        <fullName evidence="5">Transcriptional regulator, AraC family</fullName>
    </submittedName>
</protein>
<dbReference type="SMART" id="SM00342">
    <property type="entry name" value="HTH_ARAC"/>
    <property type="match status" value="1"/>
</dbReference>
<dbReference type="GO" id="GO:0043565">
    <property type="term" value="F:sequence-specific DNA binding"/>
    <property type="evidence" value="ECO:0007669"/>
    <property type="project" value="InterPro"/>
</dbReference>